<accession>A0A1D2M9R6</accession>
<sequence length="107" mass="12520">MNTIPKQTGGEVGEEGEVNFQKVNNWKLLVAISFQDVINNNFLPLRKYFNAALVEFNNSSAVEILKEMDNNYCTMKQFKRCLDSMCRPRHDDVCITYKAVKRYFQEK</sequence>
<evidence type="ECO:0000313" key="2">
    <source>
        <dbReference type="Proteomes" id="UP000094527"/>
    </source>
</evidence>
<protein>
    <submittedName>
        <fullName evidence="1">Uncharacterized protein</fullName>
    </submittedName>
</protein>
<evidence type="ECO:0000313" key="1">
    <source>
        <dbReference type="EMBL" id="ODM89725.1"/>
    </source>
</evidence>
<name>A0A1D2M9R6_ORCCI</name>
<keyword evidence="2" id="KW-1185">Reference proteome</keyword>
<organism evidence="1 2">
    <name type="scientific">Orchesella cincta</name>
    <name type="common">Springtail</name>
    <name type="synonym">Podura cincta</name>
    <dbReference type="NCBI Taxonomy" id="48709"/>
    <lineage>
        <taxon>Eukaryota</taxon>
        <taxon>Metazoa</taxon>
        <taxon>Ecdysozoa</taxon>
        <taxon>Arthropoda</taxon>
        <taxon>Hexapoda</taxon>
        <taxon>Collembola</taxon>
        <taxon>Entomobryomorpha</taxon>
        <taxon>Entomobryoidea</taxon>
        <taxon>Orchesellidae</taxon>
        <taxon>Orchesellinae</taxon>
        <taxon>Orchesella</taxon>
    </lineage>
</organism>
<proteinExistence type="predicted"/>
<reference evidence="1 2" key="1">
    <citation type="journal article" date="2016" name="Genome Biol. Evol.">
        <title>Gene Family Evolution Reflects Adaptation to Soil Environmental Stressors in the Genome of the Collembolan Orchesella cincta.</title>
        <authorList>
            <person name="Faddeeva-Vakhrusheva A."/>
            <person name="Derks M.F."/>
            <person name="Anvar S.Y."/>
            <person name="Agamennone V."/>
            <person name="Suring W."/>
            <person name="Smit S."/>
            <person name="van Straalen N.M."/>
            <person name="Roelofs D."/>
        </authorList>
    </citation>
    <scope>NUCLEOTIDE SEQUENCE [LARGE SCALE GENOMIC DNA]</scope>
    <source>
        <tissue evidence="1">Mixed pool</tissue>
    </source>
</reference>
<gene>
    <name evidence="1" type="ORF">Ocin01_16957</name>
</gene>
<dbReference type="Proteomes" id="UP000094527">
    <property type="component" value="Unassembled WGS sequence"/>
</dbReference>
<dbReference type="AlphaFoldDB" id="A0A1D2M9R6"/>
<comment type="caution">
    <text evidence="1">The sequence shown here is derived from an EMBL/GenBank/DDBJ whole genome shotgun (WGS) entry which is preliminary data.</text>
</comment>
<dbReference type="EMBL" id="LJIJ01002417">
    <property type="protein sequence ID" value="ODM89725.1"/>
    <property type="molecule type" value="Genomic_DNA"/>
</dbReference>